<dbReference type="InterPro" id="IPR002509">
    <property type="entry name" value="NODB_dom"/>
</dbReference>
<dbReference type="AlphaFoldDB" id="A0A161LKW4"/>
<dbReference type="PANTHER" id="PTHR10587">
    <property type="entry name" value="GLYCOSYL TRANSFERASE-RELATED"/>
    <property type="match status" value="1"/>
</dbReference>
<dbReference type="SUPFAM" id="SSF88713">
    <property type="entry name" value="Glycoside hydrolase/deacetylase"/>
    <property type="match status" value="1"/>
</dbReference>
<feature type="compositionally biased region" description="Polar residues" evidence="3">
    <location>
        <begin position="1"/>
        <end position="10"/>
    </location>
</feature>
<comment type="caution">
    <text evidence="5">The sequence shown here is derived from an EMBL/GenBank/DDBJ whole genome shotgun (WGS) entry which is preliminary data.</text>
</comment>
<dbReference type="PROSITE" id="PS51677">
    <property type="entry name" value="NODB"/>
    <property type="match status" value="1"/>
</dbReference>
<accession>A0A161LKW4</accession>
<feature type="compositionally biased region" description="Low complexity" evidence="3">
    <location>
        <begin position="45"/>
        <end position="57"/>
    </location>
</feature>
<keyword evidence="1" id="KW-0479">Metal-binding</keyword>
<keyword evidence="6" id="KW-1185">Reference proteome</keyword>
<dbReference type="GO" id="GO:0016810">
    <property type="term" value="F:hydrolase activity, acting on carbon-nitrogen (but not peptide) bonds"/>
    <property type="evidence" value="ECO:0007669"/>
    <property type="project" value="InterPro"/>
</dbReference>
<dbReference type="STRING" id="161355.PS9374_05684"/>
<name>A0A161LKW4_9ACTN</name>
<sequence>MRFTGESTKSTARRRRPVRAGARWDSARLLVAAVLTAVCAAGQGTGSAAVGTAGAAPTAPPVPTARPSSPGSASPAPGTPPPPAPAAPAQEPAVPTQKPAVPTQEPAVPAQEPAAPAVPAQKPAVQTSAAQAPADCRRVKCVALTFDDGPGRYTGTLLRHLAAYRARATFYVVGRNVAENPGVVRRAVEAGHEIGNHTWSHHDLTRLPAAAIRADLARTDRAVERAAGVTPETVRPPYGAHNTAVRRQTKRPVVLWSVDTEDWRHRDSSTVARRAIKGTAPGAVILFHDIHPTTVKAIPKVLKSLSARGYRFVTVSELFGGKPPRLAYGGRRDAPGSRR</sequence>
<dbReference type="GO" id="GO:0005975">
    <property type="term" value="P:carbohydrate metabolic process"/>
    <property type="evidence" value="ECO:0007669"/>
    <property type="project" value="InterPro"/>
</dbReference>
<feature type="compositionally biased region" description="Pro residues" evidence="3">
    <location>
        <begin position="77"/>
        <end position="86"/>
    </location>
</feature>
<evidence type="ECO:0000313" key="6">
    <source>
        <dbReference type="Proteomes" id="UP000077701"/>
    </source>
</evidence>
<dbReference type="OrthoDB" id="3521160at2"/>
<dbReference type="Pfam" id="PF01522">
    <property type="entry name" value="Polysacc_deac_1"/>
    <property type="match status" value="1"/>
</dbReference>
<feature type="compositionally biased region" description="Low complexity" evidence="3">
    <location>
        <begin position="102"/>
        <end position="127"/>
    </location>
</feature>
<dbReference type="RefSeq" id="WP_153054542.1">
    <property type="nucleotide sequence ID" value="NZ_BDCX01000015.1"/>
</dbReference>
<protein>
    <submittedName>
        <fullName evidence="5">Polysaccharide deacetylase</fullName>
    </submittedName>
</protein>
<dbReference type="PANTHER" id="PTHR10587:SF133">
    <property type="entry name" value="CHITIN DEACETYLASE 1-RELATED"/>
    <property type="match status" value="1"/>
</dbReference>
<dbReference type="EMBL" id="BDCX01000015">
    <property type="protein sequence ID" value="GAT70004.1"/>
    <property type="molecule type" value="Genomic_DNA"/>
</dbReference>
<reference evidence="6" key="2">
    <citation type="submission" date="2016-04" db="EMBL/GenBank/DDBJ databases">
        <title>Planomonospora sphaerica JCM9374 whole genome shotgun sequence.</title>
        <authorList>
            <person name="Suzuki T."/>
            <person name="Dohra H."/>
            <person name="Kodani S."/>
        </authorList>
    </citation>
    <scope>NUCLEOTIDE SEQUENCE [LARGE SCALE GENOMIC DNA]</scope>
    <source>
        <strain evidence="6">JCM 9374</strain>
    </source>
</reference>
<keyword evidence="2" id="KW-0378">Hydrolase</keyword>
<proteinExistence type="predicted"/>
<dbReference type="InterPro" id="IPR050248">
    <property type="entry name" value="Polysacc_deacetylase_ArnD"/>
</dbReference>
<dbReference type="InterPro" id="IPR011330">
    <property type="entry name" value="Glyco_hydro/deAcase_b/a-brl"/>
</dbReference>
<feature type="region of interest" description="Disordered" evidence="3">
    <location>
        <begin position="1"/>
        <end position="25"/>
    </location>
</feature>
<evidence type="ECO:0000313" key="5">
    <source>
        <dbReference type="EMBL" id="GAT70004.1"/>
    </source>
</evidence>
<feature type="domain" description="NodB homology" evidence="4">
    <location>
        <begin position="140"/>
        <end position="313"/>
    </location>
</feature>
<dbReference type="GO" id="GO:0046872">
    <property type="term" value="F:metal ion binding"/>
    <property type="evidence" value="ECO:0007669"/>
    <property type="project" value="UniProtKB-KW"/>
</dbReference>
<evidence type="ECO:0000259" key="4">
    <source>
        <dbReference type="PROSITE" id="PS51677"/>
    </source>
</evidence>
<feature type="compositionally biased region" description="Low complexity" evidence="3">
    <location>
        <begin position="65"/>
        <end position="76"/>
    </location>
</feature>
<gene>
    <name evidence="5" type="ORF">PS9374_05684</name>
</gene>
<reference evidence="5 6" key="1">
    <citation type="journal article" date="2016" name="Genome Announc.">
        <title>Draft Genome Sequence of Planomonospora sphaerica JCM9374, a Rare Actinomycete.</title>
        <authorList>
            <person name="Dohra H."/>
            <person name="Suzuki T."/>
            <person name="Inoue Y."/>
            <person name="Kodani S."/>
        </authorList>
    </citation>
    <scope>NUCLEOTIDE SEQUENCE [LARGE SCALE GENOMIC DNA]</scope>
    <source>
        <strain evidence="5 6">JCM 9374</strain>
    </source>
</reference>
<feature type="region of interest" description="Disordered" evidence="3">
    <location>
        <begin position="45"/>
        <end position="132"/>
    </location>
</feature>
<dbReference type="Gene3D" id="3.20.20.370">
    <property type="entry name" value="Glycoside hydrolase/deacetylase"/>
    <property type="match status" value="1"/>
</dbReference>
<organism evidence="5 6">
    <name type="scientific">Planomonospora sphaerica</name>
    <dbReference type="NCBI Taxonomy" id="161355"/>
    <lineage>
        <taxon>Bacteria</taxon>
        <taxon>Bacillati</taxon>
        <taxon>Actinomycetota</taxon>
        <taxon>Actinomycetes</taxon>
        <taxon>Streptosporangiales</taxon>
        <taxon>Streptosporangiaceae</taxon>
        <taxon>Planomonospora</taxon>
    </lineage>
</organism>
<evidence type="ECO:0000256" key="2">
    <source>
        <dbReference type="ARBA" id="ARBA00022801"/>
    </source>
</evidence>
<dbReference type="Proteomes" id="UP000077701">
    <property type="component" value="Unassembled WGS sequence"/>
</dbReference>
<evidence type="ECO:0000256" key="3">
    <source>
        <dbReference type="SAM" id="MobiDB-lite"/>
    </source>
</evidence>
<evidence type="ECO:0000256" key="1">
    <source>
        <dbReference type="ARBA" id="ARBA00022723"/>
    </source>
</evidence>
<dbReference type="GO" id="GO:0016020">
    <property type="term" value="C:membrane"/>
    <property type="evidence" value="ECO:0007669"/>
    <property type="project" value="TreeGrafter"/>
</dbReference>